<dbReference type="OrthoDB" id="694022at2759"/>
<keyword evidence="3" id="KW-1185">Reference proteome</keyword>
<dbReference type="HOGENOM" id="CLU_1157944_0_0_1"/>
<dbReference type="InterPro" id="IPR012416">
    <property type="entry name" value="CBP60"/>
</dbReference>
<dbReference type="PANTHER" id="PTHR31713">
    <property type="entry name" value="OS02G0177800 PROTEIN"/>
    <property type="match status" value="1"/>
</dbReference>
<accession>J3ML41</accession>
<feature type="domain" description="Calmodulin binding protein-like N-terminal" evidence="1">
    <location>
        <begin position="36"/>
        <end position="189"/>
    </location>
</feature>
<name>J3ML41_ORYBR</name>
<sequence>MNYANNWSCISMAQVVMILRSAPRSEINQVQQLPKYRLEFTCEVNDEIEKGKVIETKNQEKTISVVLYDDHNEIVANGPYASAKVMLVVINGEFNKHGNQYNWSRKDFERNIKRPKEGNLSMGDEHQSEVESIVSNCIFKLDGGVKSHSDATILYNSCNKKVRLGAMVLSPTEERVLEGLSNLFFVRGHDRPGRQRSNPRAATLQLTENTVTDAITQASIPRHHVLPPVLQATYTPPAGI</sequence>
<evidence type="ECO:0000313" key="3">
    <source>
        <dbReference type="Proteomes" id="UP000006038"/>
    </source>
</evidence>
<organism evidence="2">
    <name type="scientific">Oryza brachyantha</name>
    <name type="common">malo sina</name>
    <dbReference type="NCBI Taxonomy" id="4533"/>
    <lineage>
        <taxon>Eukaryota</taxon>
        <taxon>Viridiplantae</taxon>
        <taxon>Streptophyta</taxon>
        <taxon>Embryophyta</taxon>
        <taxon>Tracheophyta</taxon>
        <taxon>Spermatophyta</taxon>
        <taxon>Magnoliopsida</taxon>
        <taxon>Liliopsida</taxon>
        <taxon>Poales</taxon>
        <taxon>Poaceae</taxon>
        <taxon>BOP clade</taxon>
        <taxon>Oryzoideae</taxon>
        <taxon>Oryzeae</taxon>
        <taxon>Oryzinae</taxon>
        <taxon>Oryza</taxon>
    </lineage>
</organism>
<dbReference type="GO" id="GO:0005634">
    <property type="term" value="C:nucleus"/>
    <property type="evidence" value="ECO:0007669"/>
    <property type="project" value="TreeGrafter"/>
</dbReference>
<evidence type="ECO:0000259" key="1">
    <source>
        <dbReference type="Pfam" id="PF07887"/>
    </source>
</evidence>
<dbReference type="STRING" id="4533.J3ML41"/>
<reference evidence="2" key="1">
    <citation type="journal article" date="2013" name="Nat. Commun.">
        <title>Whole-genome sequencing of Oryza brachyantha reveals mechanisms underlying Oryza genome evolution.</title>
        <authorList>
            <person name="Chen J."/>
            <person name="Huang Q."/>
            <person name="Gao D."/>
            <person name="Wang J."/>
            <person name="Lang Y."/>
            <person name="Liu T."/>
            <person name="Li B."/>
            <person name="Bai Z."/>
            <person name="Luis Goicoechea J."/>
            <person name="Liang C."/>
            <person name="Chen C."/>
            <person name="Zhang W."/>
            <person name="Sun S."/>
            <person name="Liao Y."/>
            <person name="Zhang X."/>
            <person name="Yang L."/>
            <person name="Song C."/>
            <person name="Wang M."/>
            <person name="Shi J."/>
            <person name="Liu G."/>
            <person name="Liu J."/>
            <person name="Zhou H."/>
            <person name="Zhou W."/>
            <person name="Yu Q."/>
            <person name="An N."/>
            <person name="Chen Y."/>
            <person name="Cai Q."/>
            <person name="Wang B."/>
            <person name="Liu B."/>
            <person name="Min J."/>
            <person name="Huang Y."/>
            <person name="Wu H."/>
            <person name="Li Z."/>
            <person name="Zhang Y."/>
            <person name="Yin Y."/>
            <person name="Song W."/>
            <person name="Jiang J."/>
            <person name="Jackson S.A."/>
            <person name="Wing R.A."/>
            <person name="Wang J."/>
            <person name="Chen M."/>
        </authorList>
    </citation>
    <scope>NUCLEOTIDE SEQUENCE [LARGE SCALE GENOMIC DNA]</scope>
    <source>
        <strain evidence="2">cv. IRGC 101232</strain>
    </source>
</reference>
<dbReference type="EnsemblPlants" id="OB07G21230.1">
    <property type="protein sequence ID" value="OB07G21230.1"/>
    <property type="gene ID" value="OB07G21230"/>
</dbReference>
<dbReference type="RefSeq" id="XP_015694641.2">
    <property type="nucleotide sequence ID" value="XM_015839155.2"/>
</dbReference>
<dbReference type="Gramene" id="OB07G21230.1">
    <property type="protein sequence ID" value="OB07G21230.1"/>
    <property type="gene ID" value="OB07G21230"/>
</dbReference>
<dbReference type="Proteomes" id="UP000006038">
    <property type="component" value="Chromosome 7"/>
</dbReference>
<dbReference type="PANTHER" id="PTHR31713:SF80">
    <property type="entry name" value="HMA DOMAIN-CONTAINING PROTEIN"/>
    <property type="match status" value="1"/>
</dbReference>
<reference evidence="2" key="2">
    <citation type="submission" date="2013-04" db="UniProtKB">
        <authorList>
            <consortium name="EnsemblPlants"/>
        </authorList>
    </citation>
    <scope>IDENTIFICATION</scope>
</reference>
<dbReference type="InterPro" id="IPR046831">
    <property type="entry name" value="Calmodulin_bind_N"/>
</dbReference>
<dbReference type="eggNOG" id="ENOG502R579">
    <property type="taxonomic scope" value="Eukaryota"/>
</dbReference>
<dbReference type="GO" id="GO:0080142">
    <property type="term" value="P:regulation of salicylic acid biosynthetic process"/>
    <property type="evidence" value="ECO:0007669"/>
    <property type="project" value="TreeGrafter"/>
</dbReference>
<gene>
    <name evidence="2" type="primary">LOC107304550</name>
</gene>
<dbReference type="Pfam" id="PF07887">
    <property type="entry name" value="Calmodulin_bind"/>
    <property type="match status" value="1"/>
</dbReference>
<dbReference type="GO" id="GO:0005516">
    <property type="term" value="F:calmodulin binding"/>
    <property type="evidence" value="ECO:0007669"/>
    <property type="project" value="InterPro"/>
</dbReference>
<dbReference type="GeneID" id="107304550"/>
<protein>
    <recommendedName>
        <fullName evidence="1">Calmodulin binding protein-like N-terminal domain-containing protein</fullName>
    </recommendedName>
</protein>
<dbReference type="AlphaFoldDB" id="J3ML41"/>
<dbReference type="GO" id="GO:0043565">
    <property type="term" value="F:sequence-specific DNA binding"/>
    <property type="evidence" value="ECO:0007669"/>
    <property type="project" value="TreeGrafter"/>
</dbReference>
<dbReference type="GO" id="GO:0003700">
    <property type="term" value="F:DNA-binding transcription factor activity"/>
    <property type="evidence" value="ECO:0007669"/>
    <property type="project" value="TreeGrafter"/>
</dbReference>
<proteinExistence type="predicted"/>
<evidence type="ECO:0000313" key="2">
    <source>
        <dbReference type="EnsemblPlants" id="OB07G21230.1"/>
    </source>
</evidence>